<dbReference type="RefSeq" id="XP_024733111.1">
    <property type="nucleotide sequence ID" value="XM_024887133.1"/>
</dbReference>
<keyword evidence="2" id="KW-1133">Transmembrane helix</keyword>
<gene>
    <name evidence="4" type="ORF">K444DRAFT_665862</name>
</gene>
<evidence type="ECO:0000256" key="1">
    <source>
        <dbReference type="SAM" id="MobiDB-lite"/>
    </source>
</evidence>
<organism evidence="4 5">
    <name type="scientific">Hyaloscypha bicolor E</name>
    <dbReference type="NCBI Taxonomy" id="1095630"/>
    <lineage>
        <taxon>Eukaryota</taxon>
        <taxon>Fungi</taxon>
        <taxon>Dikarya</taxon>
        <taxon>Ascomycota</taxon>
        <taxon>Pezizomycotina</taxon>
        <taxon>Leotiomycetes</taxon>
        <taxon>Helotiales</taxon>
        <taxon>Hyaloscyphaceae</taxon>
        <taxon>Hyaloscypha</taxon>
        <taxon>Hyaloscypha bicolor</taxon>
    </lineage>
</organism>
<feature type="signal peptide" evidence="3">
    <location>
        <begin position="1"/>
        <end position="17"/>
    </location>
</feature>
<dbReference type="OrthoDB" id="5386093at2759"/>
<evidence type="ECO:0000313" key="4">
    <source>
        <dbReference type="EMBL" id="PMD56207.1"/>
    </source>
</evidence>
<dbReference type="EMBL" id="KZ613848">
    <property type="protein sequence ID" value="PMD56207.1"/>
    <property type="molecule type" value="Genomic_DNA"/>
</dbReference>
<feature type="compositionally biased region" description="Low complexity" evidence="1">
    <location>
        <begin position="354"/>
        <end position="376"/>
    </location>
</feature>
<accession>A0A2J6SZK0</accession>
<dbReference type="GeneID" id="36595209"/>
<sequence length="400" mass="41207">MPPFLLLLVSLLSIGAALPWQGPQQTQTATYTANLAPAPTSNANEDISILELKLRDIYPVSVCGWIGGDVAQPAYCSTQSSCVWNSDESIVGCCATSGSNCAFYTSCIDMNSPQQTSDSENVYTCRGTSLCYSNTYPGSYKQWGCGSTNWATNIETSYSGMAADISLQIVTTGNGAGGSTVGSTAASSTIETLVSATESTTSTPQVTSLAATLGSKESSHTTAGFSTTSAFSNSSLSATPASPTSPSSKSSVPMAAVAAGAIGGIAAIAMIGGLCLFGKRKGWFHRGPGHQHIPHSHSTQALAPEHHDLAMSQTRDHSLGTSTPRSHHTGVGAFSAEPKFDKRGLLITESHEMASGSGVKKSSKPKSSPSSVSGAKKSLKTNVGSASDSRVKKTSRQRAG</sequence>
<feature type="chain" id="PRO_5014359942" evidence="3">
    <location>
        <begin position="18"/>
        <end position="400"/>
    </location>
</feature>
<keyword evidence="3" id="KW-0732">Signal</keyword>
<dbReference type="STRING" id="1095630.A0A2J6SZK0"/>
<feature type="region of interest" description="Disordered" evidence="1">
    <location>
        <begin position="350"/>
        <end position="400"/>
    </location>
</feature>
<name>A0A2J6SZK0_9HELO</name>
<feature type="region of interest" description="Disordered" evidence="1">
    <location>
        <begin position="229"/>
        <end position="251"/>
    </location>
</feature>
<feature type="transmembrane region" description="Helical" evidence="2">
    <location>
        <begin position="254"/>
        <end position="277"/>
    </location>
</feature>
<proteinExistence type="predicted"/>
<keyword evidence="2" id="KW-0812">Transmembrane</keyword>
<protein>
    <submittedName>
        <fullName evidence="4">Uncharacterized protein</fullName>
    </submittedName>
</protein>
<feature type="region of interest" description="Disordered" evidence="1">
    <location>
        <begin position="311"/>
        <end position="335"/>
    </location>
</feature>
<keyword evidence="5" id="KW-1185">Reference proteome</keyword>
<reference evidence="4 5" key="1">
    <citation type="submission" date="2016-04" db="EMBL/GenBank/DDBJ databases">
        <title>A degradative enzymes factory behind the ericoid mycorrhizal symbiosis.</title>
        <authorList>
            <consortium name="DOE Joint Genome Institute"/>
            <person name="Martino E."/>
            <person name="Morin E."/>
            <person name="Grelet G."/>
            <person name="Kuo A."/>
            <person name="Kohler A."/>
            <person name="Daghino S."/>
            <person name="Barry K."/>
            <person name="Choi C."/>
            <person name="Cichocki N."/>
            <person name="Clum A."/>
            <person name="Copeland A."/>
            <person name="Hainaut M."/>
            <person name="Haridas S."/>
            <person name="Labutti K."/>
            <person name="Lindquist E."/>
            <person name="Lipzen A."/>
            <person name="Khouja H.-R."/>
            <person name="Murat C."/>
            <person name="Ohm R."/>
            <person name="Olson A."/>
            <person name="Spatafora J."/>
            <person name="Veneault-Fourrey C."/>
            <person name="Henrissat B."/>
            <person name="Grigoriev I."/>
            <person name="Martin F."/>
            <person name="Perotto S."/>
        </authorList>
    </citation>
    <scope>NUCLEOTIDE SEQUENCE [LARGE SCALE GENOMIC DNA]</scope>
    <source>
        <strain evidence="4 5">E</strain>
    </source>
</reference>
<dbReference type="Proteomes" id="UP000235371">
    <property type="component" value="Unassembled WGS sequence"/>
</dbReference>
<dbReference type="AlphaFoldDB" id="A0A2J6SZK0"/>
<evidence type="ECO:0000256" key="2">
    <source>
        <dbReference type="SAM" id="Phobius"/>
    </source>
</evidence>
<dbReference type="InParanoid" id="A0A2J6SZK0"/>
<evidence type="ECO:0000256" key="3">
    <source>
        <dbReference type="SAM" id="SignalP"/>
    </source>
</evidence>
<evidence type="ECO:0000313" key="5">
    <source>
        <dbReference type="Proteomes" id="UP000235371"/>
    </source>
</evidence>
<keyword evidence="2" id="KW-0472">Membrane</keyword>